<dbReference type="Gene3D" id="1.10.10.10">
    <property type="entry name" value="Winged helix-like DNA-binding domain superfamily/Winged helix DNA-binding domain"/>
    <property type="match status" value="1"/>
</dbReference>
<dbReference type="SUPFAM" id="SSF53474">
    <property type="entry name" value="alpha/beta-Hydrolases"/>
    <property type="match status" value="1"/>
</dbReference>
<dbReference type="EMBL" id="FOQH01000003">
    <property type="protein sequence ID" value="SFH93877.1"/>
    <property type="molecule type" value="Genomic_DNA"/>
</dbReference>
<dbReference type="AlphaFoldDB" id="A0A1I3E4G1"/>
<dbReference type="InterPro" id="IPR016032">
    <property type="entry name" value="Sig_transdc_resp-reg_C-effctor"/>
</dbReference>
<dbReference type="Proteomes" id="UP000199377">
    <property type="component" value="Unassembled WGS sequence"/>
</dbReference>
<dbReference type="InterPro" id="IPR000073">
    <property type="entry name" value="AB_hydrolase_1"/>
</dbReference>
<protein>
    <submittedName>
        <fullName evidence="2">Pimeloyl-ACP methyl ester carboxylesterase</fullName>
    </submittedName>
</protein>
<dbReference type="STRING" id="1114924.SAMN05216258_103182"/>
<dbReference type="SUPFAM" id="SSF46894">
    <property type="entry name" value="C-terminal effector domain of the bipartite response regulators"/>
    <property type="match status" value="1"/>
</dbReference>
<evidence type="ECO:0000313" key="3">
    <source>
        <dbReference type="Proteomes" id="UP000199377"/>
    </source>
</evidence>
<dbReference type="GO" id="GO:0003677">
    <property type="term" value="F:DNA binding"/>
    <property type="evidence" value="ECO:0007669"/>
    <property type="project" value="InterPro"/>
</dbReference>
<dbReference type="Gene3D" id="3.40.50.1820">
    <property type="entry name" value="alpha/beta hydrolase"/>
    <property type="match status" value="1"/>
</dbReference>
<dbReference type="InterPro" id="IPR029058">
    <property type="entry name" value="AB_hydrolase_fold"/>
</dbReference>
<proteinExistence type="predicted"/>
<evidence type="ECO:0000313" key="2">
    <source>
        <dbReference type="EMBL" id="SFH93877.1"/>
    </source>
</evidence>
<dbReference type="GO" id="GO:0006355">
    <property type="term" value="P:regulation of DNA-templated transcription"/>
    <property type="evidence" value="ECO:0007669"/>
    <property type="project" value="InterPro"/>
</dbReference>
<dbReference type="PANTHER" id="PTHR43433">
    <property type="entry name" value="HYDROLASE, ALPHA/BETA FOLD FAMILY PROTEIN"/>
    <property type="match status" value="1"/>
</dbReference>
<gene>
    <name evidence="2" type="ORF">SAMN05216258_103182</name>
</gene>
<dbReference type="InterPro" id="IPR050471">
    <property type="entry name" value="AB_hydrolase"/>
</dbReference>
<dbReference type="PANTHER" id="PTHR43433:SF5">
    <property type="entry name" value="AB HYDROLASE-1 DOMAIN-CONTAINING PROTEIN"/>
    <property type="match status" value="1"/>
</dbReference>
<accession>A0A1I3E4G1</accession>
<dbReference type="PRINTS" id="PR00111">
    <property type="entry name" value="ABHYDROLASE"/>
</dbReference>
<evidence type="ECO:0000259" key="1">
    <source>
        <dbReference type="Pfam" id="PF00561"/>
    </source>
</evidence>
<feature type="domain" description="AB hydrolase-1" evidence="1">
    <location>
        <begin position="337"/>
        <end position="538"/>
    </location>
</feature>
<organism evidence="2 3">
    <name type="scientific">Albimonas pacifica</name>
    <dbReference type="NCBI Taxonomy" id="1114924"/>
    <lineage>
        <taxon>Bacteria</taxon>
        <taxon>Pseudomonadati</taxon>
        <taxon>Pseudomonadota</taxon>
        <taxon>Alphaproteobacteria</taxon>
        <taxon>Rhodobacterales</taxon>
        <taxon>Paracoccaceae</taxon>
        <taxon>Albimonas</taxon>
    </lineage>
</organism>
<sequence length="561" mass="61506">MTDLKISLLGELRVERAGEAAPLPASRKARALLALLVATGRPHRRERLCELFWNLPDDPRAALRWSLSKLRPVVDAPDRPRIVADRERVRFDGEGVSVDLLEIHARLRAPDGDPPLPALEEMARRLDALPFDGLDGAGVEGFDAWLAAEREDARAARVELLRRMALHPDAAGLASEKWRRLWREADPVGVERHERATAGRAVAVAQATRAEALAAPPAAAAPMSAAAPTAAAAPGRDPAAARRAARAALAARQAADAAAAPLVATGPGRRPGARARSRALRAQRIGFCETSDRVKIAWATVGAGPPMLKAANWLNHLEYDWGSPIWGRTFAEIARLRTFIRYDERGCGLSDWDVDDLSFEAFVTDLEAVADHLGLERFPLLGISQGAAVSIEYAVRHPERVSALVLFGSYAAGWRLDATPEEQARREAVRQLTEVGWGTDNPAYRHIFSQTFMPDATHEELAWFDEFQRLTASPCNAARFQDAFGWIDVRERLALVKAPTIVMHARDDLRIPLEMARAVARGIPGARFVPVESRNHILVDREPAWRGALETVGLFLAEHGV</sequence>
<dbReference type="RefSeq" id="WP_245779076.1">
    <property type="nucleotide sequence ID" value="NZ_FOQH01000003.1"/>
</dbReference>
<name>A0A1I3E4G1_9RHOB</name>
<dbReference type="Pfam" id="PF00561">
    <property type="entry name" value="Abhydrolase_1"/>
    <property type="match status" value="1"/>
</dbReference>
<keyword evidence="3" id="KW-1185">Reference proteome</keyword>
<dbReference type="InterPro" id="IPR036388">
    <property type="entry name" value="WH-like_DNA-bd_sf"/>
</dbReference>
<reference evidence="2 3" key="1">
    <citation type="submission" date="2016-10" db="EMBL/GenBank/DDBJ databases">
        <authorList>
            <person name="de Groot N.N."/>
        </authorList>
    </citation>
    <scope>NUCLEOTIDE SEQUENCE [LARGE SCALE GENOMIC DNA]</scope>
    <source>
        <strain evidence="2 3">CGMCC 1.11030</strain>
    </source>
</reference>